<dbReference type="Pfam" id="PF00462">
    <property type="entry name" value="Glutaredoxin"/>
    <property type="match status" value="1"/>
</dbReference>
<dbReference type="Gene3D" id="3.40.30.10">
    <property type="entry name" value="Glutaredoxin"/>
    <property type="match status" value="1"/>
</dbReference>
<evidence type="ECO:0000313" key="2">
    <source>
        <dbReference type="EMBL" id="SHH21860.1"/>
    </source>
</evidence>
<dbReference type="InterPro" id="IPR002109">
    <property type="entry name" value="Glutaredoxin"/>
</dbReference>
<dbReference type="InterPro" id="IPR004045">
    <property type="entry name" value="Glutathione_S-Trfase_N"/>
</dbReference>
<dbReference type="SUPFAM" id="SSF52833">
    <property type="entry name" value="Thioredoxin-like"/>
    <property type="match status" value="1"/>
</dbReference>
<dbReference type="PROSITE" id="PS50404">
    <property type="entry name" value="GST_NTER"/>
    <property type="match status" value="1"/>
</dbReference>
<dbReference type="PROSITE" id="PS51354">
    <property type="entry name" value="GLUTAREDOXIN_2"/>
    <property type="match status" value="1"/>
</dbReference>
<feature type="domain" description="GST N-terminal" evidence="1">
    <location>
        <begin position="2"/>
        <end position="81"/>
    </location>
</feature>
<organism evidence="2 3">
    <name type="scientific">Anaerosphaera aminiphila DSM 21120</name>
    <dbReference type="NCBI Taxonomy" id="1120995"/>
    <lineage>
        <taxon>Bacteria</taxon>
        <taxon>Bacillati</taxon>
        <taxon>Bacillota</taxon>
        <taxon>Tissierellia</taxon>
        <taxon>Tissierellales</taxon>
        <taxon>Peptoniphilaceae</taxon>
        <taxon>Anaerosphaera</taxon>
    </lineage>
</organism>
<reference evidence="2 3" key="1">
    <citation type="submission" date="2016-11" db="EMBL/GenBank/DDBJ databases">
        <authorList>
            <person name="Jaros S."/>
            <person name="Januszkiewicz K."/>
            <person name="Wedrychowicz H."/>
        </authorList>
    </citation>
    <scope>NUCLEOTIDE SEQUENCE [LARGE SCALE GENOMIC DNA]</scope>
    <source>
        <strain evidence="2 3">DSM 21120</strain>
    </source>
</reference>
<gene>
    <name evidence="2" type="ORF">SAMN02745245_00838</name>
</gene>
<accession>A0A1M5R718</accession>
<dbReference type="InterPro" id="IPR036249">
    <property type="entry name" value="Thioredoxin-like_sf"/>
</dbReference>
<proteinExistence type="predicted"/>
<dbReference type="STRING" id="1120995.SAMN02745245_00838"/>
<dbReference type="AlphaFoldDB" id="A0A1M5R718"/>
<evidence type="ECO:0000259" key="1">
    <source>
        <dbReference type="PROSITE" id="PS50404"/>
    </source>
</evidence>
<sequence length="81" mass="9754">MEKLRLYIATYCPYSRRVTFFIKDHNLQNIEIVDINKDKEARDYLNRVGGRSQTPCLFIGEKPLYESNDIINYLYRNFVKE</sequence>
<dbReference type="EMBL" id="FQXI01000004">
    <property type="protein sequence ID" value="SHH21860.1"/>
    <property type="molecule type" value="Genomic_DNA"/>
</dbReference>
<dbReference type="Proteomes" id="UP000184032">
    <property type="component" value="Unassembled WGS sequence"/>
</dbReference>
<dbReference type="OrthoDB" id="9795531at2"/>
<protein>
    <submittedName>
        <fullName evidence="2">Glutaredoxin</fullName>
    </submittedName>
</protein>
<evidence type="ECO:0000313" key="3">
    <source>
        <dbReference type="Proteomes" id="UP000184032"/>
    </source>
</evidence>
<keyword evidence="3" id="KW-1185">Reference proteome</keyword>
<dbReference type="CDD" id="cd00570">
    <property type="entry name" value="GST_N_family"/>
    <property type="match status" value="1"/>
</dbReference>
<dbReference type="RefSeq" id="WP_073184043.1">
    <property type="nucleotide sequence ID" value="NZ_FQXI01000004.1"/>
</dbReference>
<name>A0A1M5R718_9FIRM</name>